<reference evidence="4" key="1">
    <citation type="submission" date="2022-10" db="EMBL/GenBank/DDBJ databases">
        <title>Genome assembly of Pristionchus species.</title>
        <authorList>
            <person name="Yoshida K."/>
            <person name="Sommer R.J."/>
        </authorList>
    </citation>
    <scope>NUCLEOTIDE SEQUENCE [LARGE SCALE GENOMIC DNA]</scope>
    <source>
        <strain evidence="4">RS5460</strain>
    </source>
</reference>
<name>A0AAN5CYP7_9BILA</name>
<feature type="compositionally biased region" description="Basic and acidic residues" evidence="2">
    <location>
        <begin position="1211"/>
        <end position="1238"/>
    </location>
</feature>
<dbReference type="GO" id="GO:0006890">
    <property type="term" value="P:retrograde vesicle-mediated transport, Golgi to endoplasmic reticulum"/>
    <property type="evidence" value="ECO:0007669"/>
    <property type="project" value="TreeGrafter"/>
</dbReference>
<protein>
    <recommendedName>
        <fullName evidence="5">Sec39 domain-containing protein</fullName>
    </recommendedName>
</protein>
<dbReference type="InterPro" id="IPR036322">
    <property type="entry name" value="WD40_repeat_dom_sf"/>
</dbReference>
<feature type="compositionally biased region" description="Basic and acidic residues" evidence="2">
    <location>
        <begin position="1604"/>
        <end position="1632"/>
    </location>
</feature>
<feature type="region of interest" description="Disordered" evidence="2">
    <location>
        <begin position="1604"/>
        <end position="1649"/>
    </location>
</feature>
<feature type="compositionally biased region" description="Basic and acidic residues" evidence="2">
    <location>
        <begin position="1259"/>
        <end position="1271"/>
    </location>
</feature>
<sequence>MTIRPRRISTMKEGTDKEKEPSPLRDVLIHERHELQTWKETVEIRPPNLLVPRQIASHVNAQPLCKLAVSPKCDTLAVMSHRRIFQIFRVTEEEIVAESSVQILEDASAEYCIFEFSASGTLLLSTRSDASIDVFDRLAEHCYTIMPPVPESSPDLISAISSLSSYSLMATEEKFSDYMTALHYNCTLSGYKMGRTSYFKMFTVLLESPLTGVCQLLPAHGMTLVTTHYRIGAEDVPGGLASYRMIKSSPYVVSVVAPKYEKDWWESLSIRLPFASSFAYISSLSVDATESRAVGVSTTGDVFLFSLPSLSLLSSLSHVSRVARPRAAVFVHGDEMGVLFSSGRLIRCPTTNPQLLMQTIAEGDQRSEECYSARTQLVVPTERELFVLQSEGGPEVAISSQRSSLAARLFMLTIWRSLKQLLGMAVGDAASPLQQATQLLSLEFSLWHAPIVTLEEVLERTMRQGDFARAIQLADTHPEIEKDSVYKRQWMEVCGTGRLTKEDVKNILGRVRDVVWKAERCLQTTTPSMEVQRELVEEGILLGAPLSLHVRLAHHGRVLAVMDDVEMYLEMREWPLLKVAEGLAERGSLVALERLLLSNWSSSSSSLSLHCLSVLSCLPSSIEPKRYETLVPTKGGELVVELKPNKYVDELDRVRRSGREGKREVEMVDIGVKEEEEEGEGEEKEDEEEEEEEEDERDMEKWAQSRARTIEAETGIVPYSIQLLELCKTRGCKSLEDSLTRWKHLDLFVRITRNVSASLDFLQSATVSLLGQHFAVLADSSLISSLPSIISLLEWHSPTEYEDVIKGIVASRTTNSTHLLHALLRERPEIVDGDTIVEALSSLSLSGPELIAELKKMFEVMREEKSGVKKQMERVRRALEILKEKNVHPTFGKLIASQTDGHKAREVLAQLVHCKRGEKRDEEGWRIVACDVLNLNRSLYSTLLSDEEAMEMVAERFLLDADISGEEGGRPLSISTLLTLGEEEEGDGPRLSAPRSTELLLRLADSFIASSVSGNDEQLERAKILAEGAEKGEIKSAKQTGKKERETAAAALLRSLKVIKMASDLGSGRLPIQIKHADPQTLLEECISIGDNYKEGKRCARLGQQLRVETPVAAAYAACALHAVERGDEQTLAHYIQEIASDQEKRPGAKNLPVVHTLSMRLLATPLLPQLRPTIETLAIVNAAEEELEEVLEKISSLRFELEEAMENEEKEEKERRGEGRGSEERRKESEELKRDTVPLDPYYTKAEQQEGASCSFGDWRKEEERREKGRERSHRPSHSEALSLLAAQSSSAFAAAAMLSTAREAEEKIEDERLRRYTSALRQLLPRLNGRLVEGVAPRKIIERAILTNNESTALDRLEAHGSSRERFVENAKYRVDTIEGLASMEDSSSWSDALELAAQFGIKESSVHIASLENILTTLPPSSARSLISLRGHREALERDDETIRMAGQKLRKAVLPLILEDEQYLLYLEQFHSTSIESILLHLLQYLRENCRAKDLKSLLFDESRLARAIEGVKAEDAERVGEWIRAIPGTSSACEAAARSMLGERKDPKKFLPLIRDPSMLIELLGDISVDLETDIDWLLQYPLLPVEIRSALKNHKEKMFGERNRSEERREERREESPIGGGWREESPDFGMGGGGMKMRRRGQ</sequence>
<dbReference type="Proteomes" id="UP001328107">
    <property type="component" value="Unassembled WGS sequence"/>
</dbReference>
<feature type="compositionally biased region" description="Basic and acidic residues" evidence="2">
    <location>
        <begin position="13"/>
        <end position="22"/>
    </location>
</feature>
<evidence type="ECO:0000313" key="3">
    <source>
        <dbReference type="EMBL" id="GMR52895.1"/>
    </source>
</evidence>
<dbReference type="GO" id="GO:0070939">
    <property type="term" value="C:Dsl1/NZR complex"/>
    <property type="evidence" value="ECO:0007669"/>
    <property type="project" value="TreeGrafter"/>
</dbReference>
<feature type="region of interest" description="Disordered" evidence="2">
    <location>
        <begin position="1204"/>
        <end position="1281"/>
    </location>
</feature>
<gene>
    <name evidence="3" type="ORF">PMAYCL1PPCAC_23090</name>
</gene>
<dbReference type="PANTHER" id="PTHR15922">
    <property type="entry name" value="NEUROBLASTOMA-AMPLIFIED SEQUENCE"/>
    <property type="match status" value="1"/>
</dbReference>
<organism evidence="3 4">
    <name type="scientific">Pristionchus mayeri</name>
    <dbReference type="NCBI Taxonomy" id="1317129"/>
    <lineage>
        <taxon>Eukaryota</taxon>
        <taxon>Metazoa</taxon>
        <taxon>Ecdysozoa</taxon>
        <taxon>Nematoda</taxon>
        <taxon>Chromadorea</taxon>
        <taxon>Rhabditida</taxon>
        <taxon>Rhabditina</taxon>
        <taxon>Diplogasteromorpha</taxon>
        <taxon>Diplogasteroidea</taxon>
        <taxon>Neodiplogasteridae</taxon>
        <taxon>Pristionchus</taxon>
    </lineage>
</organism>
<feature type="region of interest" description="Disordered" evidence="2">
    <location>
        <begin position="665"/>
        <end position="703"/>
    </location>
</feature>
<dbReference type="SUPFAM" id="SSF50978">
    <property type="entry name" value="WD40 repeat-like"/>
    <property type="match status" value="1"/>
</dbReference>
<feature type="region of interest" description="Disordered" evidence="2">
    <location>
        <begin position="1"/>
        <end position="22"/>
    </location>
</feature>
<accession>A0AAN5CYP7</accession>
<evidence type="ECO:0000256" key="2">
    <source>
        <dbReference type="SAM" id="MobiDB-lite"/>
    </source>
</evidence>
<evidence type="ECO:0008006" key="5">
    <source>
        <dbReference type="Google" id="ProtNLM"/>
    </source>
</evidence>
<dbReference type="EMBL" id="BTRK01000005">
    <property type="protein sequence ID" value="GMR52895.1"/>
    <property type="molecule type" value="Genomic_DNA"/>
</dbReference>
<feature type="coiled-coil region" evidence="1">
    <location>
        <begin position="851"/>
        <end position="885"/>
    </location>
</feature>
<evidence type="ECO:0000256" key="1">
    <source>
        <dbReference type="SAM" id="Coils"/>
    </source>
</evidence>
<evidence type="ECO:0000313" key="4">
    <source>
        <dbReference type="Proteomes" id="UP001328107"/>
    </source>
</evidence>
<proteinExistence type="predicted"/>
<dbReference type="PANTHER" id="PTHR15922:SF2">
    <property type="entry name" value="NBAS SUBUNIT OF NRZ TETHERING COMPLEX"/>
    <property type="match status" value="1"/>
</dbReference>
<comment type="caution">
    <text evidence="3">The sequence shown here is derived from an EMBL/GenBank/DDBJ whole genome shotgun (WGS) entry which is preliminary data.</text>
</comment>
<keyword evidence="1" id="KW-0175">Coiled coil</keyword>
<feature type="compositionally biased region" description="Acidic residues" evidence="2">
    <location>
        <begin position="674"/>
        <end position="697"/>
    </location>
</feature>
<dbReference type="GO" id="GO:0000149">
    <property type="term" value="F:SNARE binding"/>
    <property type="evidence" value="ECO:0007669"/>
    <property type="project" value="TreeGrafter"/>
</dbReference>
<keyword evidence="4" id="KW-1185">Reference proteome</keyword>